<evidence type="ECO:0000313" key="1">
    <source>
        <dbReference type="EMBL" id="CCH44377.1"/>
    </source>
</evidence>
<sequence length="432" mass="50198">MVESPKSVNIWDLPTPLLRNIFVDHARILFDVLKELYQLDKRFGPILEASIAIITNDFNIPHQAMTALDGLEDLHFDTYDAANMQRNHSIQYCFAYFMVNPHLESFPGCFKTAPSILPMGYSTCLKIQVFNKLFREFASVRNGFFVQKMKMCNINLDRVFPNYYSNSREWNHFGFDNSNIKSSNIKTMSSKNLSSMKIELGKPFREHYKFEELSFPNLKSLIIEVPESPKDSLLELKNDEYRYYRGTSSEHLFKPTKQYYKYLSFKSCSFPTLDSFELSLNAKVECISNCDFPKLQKLEFNNNFLLLIENTNFKTLKKMVIYPTINLMEMNHRNLGLLKEDQFDIRGIDDTVKKFCEMYGVEKSEIKCFPSFIVKNVRFDSLKTLQVPHANSLLGFDDGFLIGNSIKPIIHPDPPMGYIPKPKGTKKRKTTS</sequence>
<name>K0KQE9_WICCF</name>
<dbReference type="Proteomes" id="UP000009328">
    <property type="component" value="Unassembled WGS sequence"/>
</dbReference>
<keyword evidence="2" id="KW-1185">Reference proteome</keyword>
<dbReference type="EMBL" id="CAIF01000123">
    <property type="protein sequence ID" value="CCH44377.1"/>
    <property type="molecule type" value="Genomic_DNA"/>
</dbReference>
<dbReference type="AlphaFoldDB" id="K0KQE9"/>
<organism evidence="1 2">
    <name type="scientific">Wickerhamomyces ciferrii (strain ATCC 14091 / BCRC 22168 / CBS 111 / JCM 3599 / NBRC 0793 / NRRL Y-1031 F-60-10)</name>
    <name type="common">Yeast</name>
    <name type="synonym">Pichia ciferrii</name>
    <dbReference type="NCBI Taxonomy" id="1206466"/>
    <lineage>
        <taxon>Eukaryota</taxon>
        <taxon>Fungi</taxon>
        <taxon>Dikarya</taxon>
        <taxon>Ascomycota</taxon>
        <taxon>Saccharomycotina</taxon>
        <taxon>Saccharomycetes</taxon>
        <taxon>Phaffomycetales</taxon>
        <taxon>Wickerhamomycetaceae</taxon>
        <taxon>Wickerhamomyces</taxon>
    </lineage>
</organism>
<comment type="caution">
    <text evidence="1">The sequence shown here is derived from an EMBL/GenBank/DDBJ whole genome shotgun (WGS) entry which is preliminary data.</text>
</comment>
<accession>K0KQE9</accession>
<dbReference type="InParanoid" id="K0KQE9"/>
<protein>
    <submittedName>
        <fullName evidence="1">Uncharacterized protein</fullName>
    </submittedName>
</protein>
<dbReference type="HOGENOM" id="CLU_634924_0_0_1"/>
<reference evidence="1 2" key="1">
    <citation type="journal article" date="2012" name="Eukaryot. Cell">
        <title>Draft genome sequence of Wickerhamomyces ciferrii NRRL Y-1031 F-60-10.</title>
        <authorList>
            <person name="Schneider J."/>
            <person name="Andrea H."/>
            <person name="Blom J."/>
            <person name="Jaenicke S."/>
            <person name="Ruckert C."/>
            <person name="Schorsch C."/>
            <person name="Szczepanowski R."/>
            <person name="Farwick M."/>
            <person name="Goesmann A."/>
            <person name="Puhler A."/>
            <person name="Schaffer S."/>
            <person name="Tauch A."/>
            <person name="Kohler T."/>
            <person name="Brinkrolf K."/>
        </authorList>
    </citation>
    <scope>NUCLEOTIDE SEQUENCE [LARGE SCALE GENOMIC DNA]</scope>
    <source>
        <strain evidence="2">ATCC 14091 / BCRC 22168 / CBS 111 / JCM 3599 / NBRC 0793 / NRRL Y-1031 F-60-10</strain>
    </source>
</reference>
<gene>
    <name evidence="1" type="ORF">BN7_3940</name>
</gene>
<proteinExistence type="predicted"/>
<evidence type="ECO:0000313" key="2">
    <source>
        <dbReference type="Proteomes" id="UP000009328"/>
    </source>
</evidence>